<evidence type="ECO:0000256" key="3">
    <source>
        <dbReference type="ARBA" id="ARBA00022448"/>
    </source>
</evidence>
<comment type="similarity">
    <text evidence="2 12">Belongs to the CorA metal ion transporter (MIT) (TC 1.A.35) family.</text>
</comment>
<protein>
    <recommendedName>
        <fullName evidence="12">Magnesium transport protein CorA</fullName>
    </recommendedName>
</protein>
<comment type="subcellular location">
    <subcellularLocation>
        <location evidence="1">Cell membrane</location>
        <topology evidence="1">Multi-pass membrane protein</topology>
    </subcellularLocation>
    <subcellularLocation>
        <location evidence="12">Membrane</location>
        <topology evidence="12">Multi-pass membrane protein</topology>
    </subcellularLocation>
</comment>
<keyword evidence="6 12" id="KW-0460">Magnesium</keyword>
<feature type="transmembrane region" description="Helical" evidence="12">
    <location>
        <begin position="303"/>
        <end position="323"/>
    </location>
</feature>
<proteinExistence type="inferred from homology"/>
<evidence type="ECO:0000256" key="4">
    <source>
        <dbReference type="ARBA" id="ARBA00022475"/>
    </source>
</evidence>
<evidence type="ECO:0000256" key="5">
    <source>
        <dbReference type="ARBA" id="ARBA00022692"/>
    </source>
</evidence>
<evidence type="ECO:0000256" key="6">
    <source>
        <dbReference type="ARBA" id="ARBA00022842"/>
    </source>
</evidence>
<dbReference type="Pfam" id="PF01544">
    <property type="entry name" value="CorA"/>
    <property type="match status" value="1"/>
</dbReference>
<feature type="transmembrane region" description="Helical" evidence="12">
    <location>
        <begin position="272"/>
        <end position="291"/>
    </location>
</feature>
<dbReference type="PANTHER" id="PTHR46494:SF1">
    <property type="entry name" value="CORA FAMILY METAL ION TRANSPORTER (EUROFUNG)"/>
    <property type="match status" value="1"/>
</dbReference>
<comment type="caution">
    <text evidence="14">The sequence shown here is derived from an EMBL/GenBank/DDBJ whole genome shotgun (WGS) entry which is preliminary data.</text>
</comment>
<evidence type="ECO:0000256" key="1">
    <source>
        <dbReference type="ARBA" id="ARBA00004651"/>
    </source>
</evidence>
<dbReference type="Proteomes" id="UP000229307">
    <property type="component" value="Unassembled WGS sequence"/>
</dbReference>
<evidence type="ECO:0000256" key="10">
    <source>
        <dbReference type="ARBA" id="ARBA00034269"/>
    </source>
</evidence>
<organism evidence="14 15">
    <name type="scientific">Candidatus Desantisbacteria bacterium CG_4_10_14_0_8_um_filter_48_22</name>
    <dbReference type="NCBI Taxonomy" id="1974543"/>
    <lineage>
        <taxon>Bacteria</taxon>
        <taxon>Candidatus Desantisiibacteriota</taxon>
    </lineage>
</organism>
<evidence type="ECO:0000256" key="9">
    <source>
        <dbReference type="ARBA" id="ARBA00023136"/>
    </source>
</evidence>
<keyword evidence="3 12" id="KW-0813">Transport</keyword>
<dbReference type="Gene3D" id="3.30.460.20">
    <property type="entry name" value="CorA soluble domain-like"/>
    <property type="match status" value="1"/>
</dbReference>
<evidence type="ECO:0000256" key="2">
    <source>
        <dbReference type="ARBA" id="ARBA00009765"/>
    </source>
</evidence>
<comment type="catalytic activity">
    <reaction evidence="10">
        <text>Mg(2+)(in) = Mg(2+)(out)</text>
        <dbReference type="Rhea" id="RHEA:29827"/>
        <dbReference type="ChEBI" id="CHEBI:18420"/>
    </reaction>
</comment>
<keyword evidence="8 12" id="KW-0406">Ion transport</keyword>
<evidence type="ECO:0000256" key="12">
    <source>
        <dbReference type="RuleBase" id="RU362010"/>
    </source>
</evidence>
<evidence type="ECO:0000256" key="8">
    <source>
        <dbReference type="ARBA" id="ARBA00023065"/>
    </source>
</evidence>
<evidence type="ECO:0000313" key="15">
    <source>
        <dbReference type="Proteomes" id="UP000229307"/>
    </source>
</evidence>
<dbReference type="FunFam" id="1.20.58.340:FF:000004">
    <property type="entry name" value="Magnesium transport protein CorA"/>
    <property type="match status" value="1"/>
</dbReference>
<dbReference type="InterPro" id="IPR045863">
    <property type="entry name" value="CorA_TM1_TM2"/>
</dbReference>
<dbReference type="CDD" id="cd12822">
    <property type="entry name" value="TmCorA-like"/>
    <property type="match status" value="1"/>
</dbReference>
<dbReference type="GO" id="GO:0015087">
    <property type="term" value="F:cobalt ion transmembrane transporter activity"/>
    <property type="evidence" value="ECO:0007669"/>
    <property type="project" value="UniProtKB-UniRule"/>
</dbReference>
<keyword evidence="9 12" id="KW-0472">Membrane</keyword>
<name>A0A2M7S5Q5_9BACT</name>
<keyword evidence="4 12" id="KW-1003">Cell membrane</keyword>
<dbReference type="InterPro" id="IPR045861">
    <property type="entry name" value="CorA_cytoplasmic_dom"/>
</dbReference>
<evidence type="ECO:0000256" key="11">
    <source>
        <dbReference type="ARBA" id="ARBA00045497"/>
    </source>
</evidence>
<dbReference type="EMBL" id="PFMR01000296">
    <property type="protein sequence ID" value="PIZ14887.1"/>
    <property type="molecule type" value="Genomic_DNA"/>
</dbReference>
<dbReference type="GO" id="GO:0005886">
    <property type="term" value="C:plasma membrane"/>
    <property type="evidence" value="ECO:0007669"/>
    <property type="project" value="UniProtKB-SubCell"/>
</dbReference>
<dbReference type="NCBIfam" id="TIGR00383">
    <property type="entry name" value="corA"/>
    <property type="match status" value="1"/>
</dbReference>
<accession>A0A2M7S5Q5</accession>
<dbReference type="GO" id="GO:0000287">
    <property type="term" value="F:magnesium ion binding"/>
    <property type="evidence" value="ECO:0007669"/>
    <property type="project" value="TreeGrafter"/>
</dbReference>
<dbReference type="GO" id="GO:0050897">
    <property type="term" value="F:cobalt ion binding"/>
    <property type="evidence" value="ECO:0007669"/>
    <property type="project" value="TreeGrafter"/>
</dbReference>
<dbReference type="InterPro" id="IPR004488">
    <property type="entry name" value="Mg/Co-transport_prot_CorA"/>
</dbReference>
<dbReference type="InterPro" id="IPR002523">
    <property type="entry name" value="MgTranspt_CorA/ZnTranspt_ZntB"/>
</dbReference>
<dbReference type="Gene3D" id="1.20.58.340">
    <property type="entry name" value="Magnesium transport protein CorA, transmembrane region"/>
    <property type="match status" value="2"/>
</dbReference>
<keyword evidence="7 12" id="KW-1133">Transmembrane helix</keyword>
<dbReference type="SUPFAM" id="SSF143865">
    <property type="entry name" value="CorA soluble domain-like"/>
    <property type="match status" value="1"/>
</dbReference>
<feature type="coiled-coil region" evidence="13">
    <location>
        <begin position="149"/>
        <end position="176"/>
    </location>
</feature>
<dbReference type="AlphaFoldDB" id="A0A2M7S5Q5"/>
<dbReference type="GO" id="GO:0015095">
    <property type="term" value="F:magnesium ion transmembrane transporter activity"/>
    <property type="evidence" value="ECO:0007669"/>
    <property type="project" value="UniProtKB-UniRule"/>
</dbReference>
<comment type="function">
    <text evidence="11">Mediates influx of magnesium ions. Alternates between open and closed states. Activated by low cytoplasmic Mg(2+) levels. Inactive when cytoplasmic Mg(2+) levels are high.</text>
</comment>
<keyword evidence="13" id="KW-0175">Coiled coil</keyword>
<gene>
    <name evidence="12 14" type="primary">corA</name>
    <name evidence="14" type="ORF">COY52_10820</name>
</gene>
<evidence type="ECO:0000313" key="14">
    <source>
        <dbReference type="EMBL" id="PIZ14887.1"/>
    </source>
</evidence>
<dbReference type="PANTHER" id="PTHR46494">
    <property type="entry name" value="CORA FAMILY METAL ION TRANSPORTER (EUROFUNG)"/>
    <property type="match status" value="1"/>
</dbReference>
<evidence type="ECO:0000256" key="13">
    <source>
        <dbReference type="SAM" id="Coils"/>
    </source>
</evidence>
<sequence length="329" mass="38054">MTRIIAFKDRKCEIIDDPGKIPELLKSSAAVLWVDLEGGGENEIGVLRTIFQFHALAIEDCMHDSFHPKLDNFGDYIFLETQAIEKCAQSPEISAAEVSIFLGTNYLVSFHNKPVKSLESVWDKCLNPPWQIMEKGPDFLLYTVLDRIVDDYLCALEGLDDKIEEVEEEIFKELKEDQMGRILGLKKELLYMRRIIGPQRDILNFLSREPVPAINKKSQIYYRDVYDHLFRIYELLETYRDLVSGSLEIYLSTASNRMAAASNKMNEVIKTLTIVATVMMPLTVIVGLYGMNFKYMPELEWKYGYFFALGIMAFVAIITLWFIKKKHWL</sequence>
<reference evidence="15" key="1">
    <citation type="submission" date="2017-09" db="EMBL/GenBank/DDBJ databases">
        <title>Depth-based differentiation of microbial function through sediment-hosted aquifers and enrichment of novel symbionts in the deep terrestrial subsurface.</title>
        <authorList>
            <person name="Probst A.J."/>
            <person name="Ladd B."/>
            <person name="Jarett J.K."/>
            <person name="Geller-Mcgrath D.E."/>
            <person name="Sieber C.M.K."/>
            <person name="Emerson J.B."/>
            <person name="Anantharaman K."/>
            <person name="Thomas B.C."/>
            <person name="Malmstrom R."/>
            <person name="Stieglmeier M."/>
            <person name="Klingl A."/>
            <person name="Woyke T."/>
            <person name="Ryan C.M."/>
            <person name="Banfield J.F."/>
        </authorList>
    </citation>
    <scope>NUCLEOTIDE SEQUENCE [LARGE SCALE GENOMIC DNA]</scope>
</reference>
<evidence type="ECO:0000256" key="7">
    <source>
        <dbReference type="ARBA" id="ARBA00022989"/>
    </source>
</evidence>
<keyword evidence="5 12" id="KW-0812">Transmembrane</keyword>
<dbReference type="SUPFAM" id="SSF144083">
    <property type="entry name" value="Magnesium transport protein CorA, transmembrane region"/>
    <property type="match status" value="1"/>
</dbReference>